<comment type="caution">
    <text evidence="7">The sequence shown here is derived from an EMBL/GenBank/DDBJ whole genome shotgun (WGS) entry which is preliminary data.</text>
</comment>
<evidence type="ECO:0000256" key="6">
    <source>
        <dbReference type="SAM" id="SignalP"/>
    </source>
</evidence>
<dbReference type="Proteomes" id="UP001415857">
    <property type="component" value="Unassembled WGS sequence"/>
</dbReference>
<dbReference type="GO" id="GO:0004553">
    <property type="term" value="F:hydrolase activity, hydrolyzing O-glycosyl compounds"/>
    <property type="evidence" value="ECO:0007669"/>
    <property type="project" value="InterPro"/>
</dbReference>
<dbReference type="EMBL" id="JBBPBK010000014">
    <property type="protein sequence ID" value="KAK9271114.1"/>
    <property type="molecule type" value="Genomic_DNA"/>
</dbReference>
<dbReference type="PROSITE" id="PS00587">
    <property type="entry name" value="GLYCOSYL_HYDROL_F17"/>
    <property type="match status" value="1"/>
</dbReference>
<dbReference type="FunFam" id="3.20.20.80:FF:000010">
    <property type="entry name" value="glucan endo-1,3-beta-glucosidase, basic"/>
    <property type="match status" value="1"/>
</dbReference>
<dbReference type="AlphaFoldDB" id="A0AAP0NHH6"/>
<evidence type="ECO:0000256" key="4">
    <source>
        <dbReference type="RuleBase" id="RU004335"/>
    </source>
</evidence>
<evidence type="ECO:0000256" key="2">
    <source>
        <dbReference type="ARBA" id="ARBA00022801"/>
    </source>
</evidence>
<evidence type="ECO:0008006" key="9">
    <source>
        <dbReference type="Google" id="ProtNLM"/>
    </source>
</evidence>
<keyword evidence="3 5" id="KW-0326">Glycosidase</keyword>
<evidence type="ECO:0000256" key="1">
    <source>
        <dbReference type="ARBA" id="ARBA00008773"/>
    </source>
</evidence>
<proteinExistence type="inferred from homology"/>
<dbReference type="SUPFAM" id="SSF51445">
    <property type="entry name" value="(Trans)glycosidases"/>
    <property type="match status" value="1"/>
</dbReference>
<comment type="similarity">
    <text evidence="1 4">Belongs to the glycosyl hydrolase 17 family.</text>
</comment>
<dbReference type="InterPro" id="IPR017853">
    <property type="entry name" value="GH"/>
</dbReference>
<keyword evidence="8" id="KW-1185">Reference proteome</keyword>
<keyword evidence="6" id="KW-0732">Signal</keyword>
<keyword evidence="2 5" id="KW-0378">Hydrolase</keyword>
<protein>
    <recommendedName>
        <fullName evidence="9">Glucan endo-1,3-beta-D-glucosidase</fullName>
    </recommendedName>
</protein>
<dbReference type="Pfam" id="PF00332">
    <property type="entry name" value="Glyco_hydro_17"/>
    <property type="match status" value="1"/>
</dbReference>
<evidence type="ECO:0000313" key="8">
    <source>
        <dbReference type="Proteomes" id="UP001415857"/>
    </source>
</evidence>
<organism evidence="7 8">
    <name type="scientific">Liquidambar formosana</name>
    <name type="common">Formosan gum</name>
    <dbReference type="NCBI Taxonomy" id="63359"/>
    <lineage>
        <taxon>Eukaryota</taxon>
        <taxon>Viridiplantae</taxon>
        <taxon>Streptophyta</taxon>
        <taxon>Embryophyta</taxon>
        <taxon>Tracheophyta</taxon>
        <taxon>Spermatophyta</taxon>
        <taxon>Magnoliopsida</taxon>
        <taxon>eudicotyledons</taxon>
        <taxon>Gunneridae</taxon>
        <taxon>Pentapetalae</taxon>
        <taxon>Saxifragales</taxon>
        <taxon>Altingiaceae</taxon>
        <taxon>Liquidambar</taxon>
    </lineage>
</organism>
<feature type="chain" id="PRO_5042928272" description="Glucan endo-1,3-beta-D-glucosidase" evidence="6">
    <location>
        <begin position="21"/>
        <end position="341"/>
    </location>
</feature>
<dbReference type="Gene3D" id="3.20.20.80">
    <property type="entry name" value="Glycosidases"/>
    <property type="match status" value="1"/>
</dbReference>
<gene>
    <name evidence="7" type="ORF">L1049_026703</name>
</gene>
<accession>A0AAP0NHH6</accession>
<dbReference type="GO" id="GO:0005975">
    <property type="term" value="P:carbohydrate metabolic process"/>
    <property type="evidence" value="ECO:0007669"/>
    <property type="project" value="InterPro"/>
</dbReference>
<sequence>MMGLMRNRLIFLTAIAVVLTTQVLPCTGTYHIGVCYGRNGDNLPSPKDVISLYQKCGIEFIRLFEPNTEVLEALRGSNLLVSLGTRNEDIQNLASSQDAANSWVNTNISPYKNDVKFGWISIGNEVLSSDIPQAMINIYNAITSIGLFSTKVTTVQRMDILSTSFPPSAGAFSAEAEAVMNGVASFLSRTGSPLMLNVYPYFAYASEPTHISFEYATLNAKEPVLDGDLKYYSLFEAMVDACYAALEKINAANVSIIASESGWPSAGNEPYTSKEKAQIYNQNLVNRVGKIGTPRRPELVMDAFLFEMFNEDQKPAGIEQNFGLFYPNMEPVYPFFENCRA</sequence>
<dbReference type="InterPro" id="IPR000490">
    <property type="entry name" value="Glyco_hydro_17"/>
</dbReference>
<dbReference type="InterPro" id="IPR044965">
    <property type="entry name" value="Glyco_hydro_17_plant"/>
</dbReference>
<evidence type="ECO:0000256" key="3">
    <source>
        <dbReference type="ARBA" id="ARBA00023295"/>
    </source>
</evidence>
<evidence type="ECO:0000256" key="5">
    <source>
        <dbReference type="RuleBase" id="RU004336"/>
    </source>
</evidence>
<reference evidence="7 8" key="1">
    <citation type="journal article" date="2024" name="Plant J.">
        <title>Genome sequences and population genomics reveal climatic adaptation and genomic divergence between two closely related sweetgum species.</title>
        <authorList>
            <person name="Xu W.Q."/>
            <person name="Ren C.Q."/>
            <person name="Zhang X.Y."/>
            <person name="Comes H.P."/>
            <person name="Liu X.H."/>
            <person name="Li Y.G."/>
            <person name="Kettle C.J."/>
            <person name="Jalonen R."/>
            <person name="Gaisberger H."/>
            <person name="Ma Y.Z."/>
            <person name="Qiu Y.X."/>
        </authorList>
    </citation>
    <scope>NUCLEOTIDE SEQUENCE [LARGE SCALE GENOMIC DNA]</scope>
    <source>
        <strain evidence="7">Hangzhou</strain>
    </source>
</reference>
<feature type="signal peptide" evidence="6">
    <location>
        <begin position="1"/>
        <end position="20"/>
    </location>
</feature>
<dbReference type="PANTHER" id="PTHR32227">
    <property type="entry name" value="GLUCAN ENDO-1,3-BETA-GLUCOSIDASE BG1-RELATED-RELATED"/>
    <property type="match status" value="1"/>
</dbReference>
<name>A0AAP0NHH6_LIQFO</name>
<evidence type="ECO:0000313" key="7">
    <source>
        <dbReference type="EMBL" id="KAK9271114.1"/>
    </source>
</evidence>